<evidence type="ECO:0000313" key="2">
    <source>
        <dbReference type="EMBL" id="OIQ70433.1"/>
    </source>
</evidence>
<proteinExistence type="predicted"/>
<reference evidence="2" key="1">
    <citation type="submission" date="2016-10" db="EMBL/GenBank/DDBJ databases">
        <title>Sequence of Gallionella enrichment culture.</title>
        <authorList>
            <person name="Poehlein A."/>
            <person name="Muehling M."/>
            <person name="Daniel R."/>
        </authorList>
    </citation>
    <scope>NUCLEOTIDE SEQUENCE</scope>
</reference>
<keyword evidence="1" id="KW-0472">Membrane</keyword>
<protein>
    <recommendedName>
        <fullName evidence="3">Glyceraldehyde-3-phosphate dehydrogenase</fullName>
    </recommendedName>
</protein>
<keyword evidence="1" id="KW-1133">Transmembrane helix</keyword>
<organism evidence="2">
    <name type="scientific">mine drainage metagenome</name>
    <dbReference type="NCBI Taxonomy" id="410659"/>
    <lineage>
        <taxon>unclassified sequences</taxon>
        <taxon>metagenomes</taxon>
        <taxon>ecological metagenomes</taxon>
    </lineage>
</organism>
<accession>A0A1J5PFM9</accession>
<dbReference type="AlphaFoldDB" id="A0A1J5PFM9"/>
<dbReference type="EMBL" id="MLJW01004207">
    <property type="protein sequence ID" value="OIQ70433.1"/>
    <property type="molecule type" value="Genomic_DNA"/>
</dbReference>
<sequence>MTDRAALIIGLLVIGVLLADHFFLHYGIALFVGRKLADFVQYLQFWN</sequence>
<evidence type="ECO:0000256" key="1">
    <source>
        <dbReference type="SAM" id="Phobius"/>
    </source>
</evidence>
<name>A0A1J5PFM9_9ZZZZ</name>
<evidence type="ECO:0008006" key="3">
    <source>
        <dbReference type="Google" id="ProtNLM"/>
    </source>
</evidence>
<comment type="caution">
    <text evidence="2">The sequence shown here is derived from an EMBL/GenBank/DDBJ whole genome shotgun (WGS) entry which is preliminary data.</text>
</comment>
<feature type="transmembrane region" description="Helical" evidence="1">
    <location>
        <begin position="6"/>
        <end position="32"/>
    </location>
</feature>
<keyword evidence="1" id="KW-0812">Transmembrane</keyword>
<gene>
    <name evidence="2" type="ORF">GALL_479550</name>
</gene>